<evidence type="ECO:0000256" key="8">
    <source>
        <dbReference type="HAMAP-Rule" id="MF_00260"/>
    </source>
</evidence>
<dbReference type="InterPro" id="IPR022417">
    <property type="entry name" value="Porphobilin_deaminase_N"/>
</dbReference>
<evidence type="ECO:0000256" key="2">
    <source>
        <dbReference type="ARBA" id="ARBA00004735"/>
    </source>
</evidence>
<evidence type="ECO:0000256" key="5">
    <source>
        <dbReference type="ARBA" id="ARBA00022679"/>
    </source>
</evidence>
<dbReference type="GeneID" id="97492577"/>
<dbReference type="PIRSF" id="PIRSF001438">
    <property type="entry name" value="4pyrrol_synth_OHMeBilane_synth"/>
    <property type="match status" value="1"/>
</dbReference>
<gene>
    <name evidence="8 9" type="primary">hemC</name>
    <name evidence="9" type="ORF">HG933_00105</name>
</gene>
<dbReference type="EMBL" id="JABBJH010000001">
    <property type="protein sequence ID" value="NMK37822.1"/>
    <property type="molecule type" value="Genomic_DNA"/>
</dbReference>
<evidence type="ECO:0000256" key="4">
    <source>
        <dbReference type="ARBA" id="ARBA00011245"/>
    </source>
</evidence>
<dbReference type="EC" id="2.5.1.61" evidence="8"/>
<evidence type="ECO:0000256" key="1">
    <source>
        <dbReference type="ARBA" id="ARBA00002869"/>
    </source>
</evidence>
<dbReference type="FunFam" id="3.40.190.10:FF:000004">
    <property type="entry name" value="Porphobilinogen deaminase"/>
    <property type="match status" value="1"/>
</dbReference>
<protein>
    <recommendedName>
        <fullName evidence="8">Porphobilinogen deaminase</fullName>
        <shortName evidence="8">PBG</shortName>
        <ecNumber evidence="8">2.5.1.61</ecNumber>
    </recommendedName>
    <alternativeName>
        <fullName evidence="8">Hydroxymethylbilane synthase</fullName>
        <shortName evidence="8">HMBS</shortName>
    </alternativeName>
    <alternativeName>
        <fullName evidence="8">Pre-uroporphyrinogen synthase</fullName>
    </alternativeName>
</protein>
<dbReference type="SUPFAM" id="SSF53850">
    <property type="entry name" value="Periplasmic binding protein-like II"/>
    <property type="match status" value="1"/>
</dbReference>
<comment type="miscellaneous">
    <text evidence="8">The porphobilinogen subunits are added to the dipyrromethane group.</text>
</comment>
<dbReference type="InterPro" id="IPR022418">
    <property type="entry name" value="Porphobilinogen_deaminase_C"/>
</dbReference>
<sequence>MKRNLTIGTRRSQLALWQANYVAEALRRHDPELTVQLQHIVTQGDKILDVPLARIGGKGLFTTELEQRLLDGTIDLAVHSLKDLPADVPDGLCLAAITARHHVHDAFVSNTYASLEALPAGARIGTSSLRRKAQLLHTRPDLFVADLRGNVDTRLKKLDDGQYDAIILAEAGLQRLGRADRITQLLPVDTMIPAVGQGALAIETRADDESLKQALAFLNDEGTAAATTAERTFLAAINGSCQVPVGVYGTVQDGILTLQSIIAAPDGSQVCRTTTRGSAADSAAIGHEAACTLLDDGGRRILTDLGIIPTY</sequence>
<dbReference type="HAMAP" id="MF_00260">
    <property type="entry name" value="Porphobil_deam"/>
    <property type="match status" value="1"/>
</dbReference>
<evidence type="ECO:0000313" key="9">
    <source>
        <dbReference type="EMBL" id="NMK37822.1"/>
    </source>
</evidence>
<keyword evidence="6 8" id="KW-0627">Porphyrin biosynthesis</keyword>
<name>A0A269THA2_MEGEL</name>
<comment type="pathway">
    <text evidence="2">Porphyrin-containing compound metabolism; protoporphyrin-IX biosynthesis; coproporphyrinogen-III from 5-aminolevulinate: step 2/4.</text>
</comment>
<dbReference type="GO" id="GO:0005737">
    <property type="term" value="C:cytoplasm"/>
    <property type="evidence" value="ECO:0007669"/>
    <property type="project" value="UniProtKB-UniRule"/>
</dbReference>
<evidence type="ECO:0000256" key="7">
    <source>
        <dbReference type="ARBA" id="ARBA00048169"/>
    </source>
</evidence>
<dbReference type="CDD" id="cd13646">
    <property type="entry name" value="PBP2_EcHMBS_like"/>
    <property type="match status" value="1"/>
</dbReference>
<evidence type="ECO:0000256" key="6">
    <source>
        <dbReference type="ARBA" id="ARBA00023244"/>
    </source>
</evidence>
<dbReference type="InterPro" id="IPR000860">
    <property type="entry name" value="HemC"/>
</dbReference>
<keyword evidence="5 8" id="KW-0808">Transferase</keyword>
<dbReference type="Pfam" id="PF01379">
    <property type="entry name" value="Porphobil_deam"/>
    <property type="match status" value="1"/>
</dbReference>
<evidence type="ECO:0000256" key="3">
    <source>
        <dbReference type="ARBA" id="ARBA00005638"/>
    </source>
</evidence>
<dbReference type="AlphaFoldDB" id="A0A269THA2"/>
<dbReference type="SUPFAM" id="SSF54782">
    <property type="entry name" value="Porphobilinogen deaminase (hydroxymethylbilane synthase), C-terminal domain"/>
    <property type="match status" value="1"/>
</dbReference>
<accession>A0A269THA2</accession>
<dbReference type="NCBIfam" id="TIGR00212">
    <property type="entry name" value="hemC"/>
    <property type="match status" value="1"/>
</dbReference>
<evidence type="ECO:0000313" key="10">
    <source>
        <dbReference type="Proteomes" id="UP000536773"/>
    </source>
</evidence>
<dbReference type="Gene3D" id="3.30.160.40">
    <property type="entry name" value="Porphobilinogen deaminase, C-terminal domain"/>
    <property type="match status" value="1"/>
</dbReference>
<dbReference type="FunFam" id="3.40.190.10:FF:000005">
    <property type="entry name" value="Porphobilinogen deaminase"/>
    <property type="match status" value="1"/>
</dbReference>
<dbReference type="PROSITE" id="PS00533">
    <property type="entry name" value="PORPHOBILINOGEN_DEAM"/>
    <property type="match status" value="1"/>
</dbReference>
<comment type="caution">
    <text evidence="9">The sequence shown here is derived from an EMBL/GenBank/DDBJ whole genome shotgun (WGS) entry which is preliminary data.</text>
</comment>
<comment type="similarity">
    <text evidence="3 8">Belongs to the HMBS family.</text>
</comment>
<dbReference type="Pfam" id="PF03900">
    <property type="entry name" value="Porphobil_deamC"/>
    <property type="match status" value="1"/>
</dbReference>
<dbReference type="PRINTS" id="PR00151">
    <property type="entry name" value="PORPHBDMNASE"/>
</dbReference>
<comment type="cofactor">
    <cofactor evidence="8">
        <name>dipyrromethane</name>
        <dbReference type="ChEBI" id="CHEBI:60342"/>
    </cofactor>
    <text evidence="8">Binds 1 dipyrromethane group covalently.</text>
</comment>
<dbReference type="InterPro" id="IPR036803">
    <property type="entry name" value="Porphobilinogen_deaminase_C_sf"/>
</dbReference>
<dbReference type="Proteomes" id="UP000536773">
    <property type="component" value="Unassembled WGS sequence"/>
</dbReference>
<comment type="catalytic activity">
    <reaction evidence="7 8">
        <text>4 porphobilinogen + H2O = hydroxymethylbilane + 4 NH4(+)</text>
        <dbReference type="Rhea" id="RHEA:13185"/>
        <dbReference type="ChEBI" id="CHEBI:15377"/>
        <dbReference type="ChEBI" id="CHEBI:28938"/>
        <dbReference type="ChEBI" id="CHEBI:57845"/>
        <dbReference type="ChEBI" id="CHEBI:58126"/>
        <dbReference type="EC" id="2.5.1.61"/>
    </reaction>
</comment>
<comment type="function">
    <text evidence="1 8">Tetrapolymerization of the monopyrrole PBG into the hydroxymethylbilane pre-uroporphyrinogen in several discrete steps.</text>
</comment>
<dbReference type="InterPro" id="IPR022419">
    <property type="entry name" value="Porphobilin_deaminase_cofac_BS"/>
</dbReference>
<comment type="subunit">
    <text evidence="4 8">Monomer.</text>
</comment>
<dbReference type="GO" id="GO:0004418">
    <property type="term" value="F:hydroxymethylbilane synthase activity"/>
    <property type="evidence" value="ECO:0007669"/>
    <property type="project" value="UniProtKB-UniRule"/>
</dbReference>
<organism evidence="9 10">
    <name type="scientific">Megasphaera elsdenii</name>
    <dbReference type="NCBI Taxonomy" id="907"/>
    <lineage>
        <taxon>Bacteria</taxon>
        <taxon>Bacillati</taxon>
        <taxon>Bacillota</taxon>
        <taxon>Negativicutes</taxon>
        <taxon>Veillonellales</taxon>
        <taxon>Veillonellaceae</taxon>
        <taxon>Megasphaera</taxon>
    </lineage>
</organism>
<feature type="modified residue" description="S-(dipyrrolylmethanemethyl)cysteine" evidence="8">
    <location>
        <position position="241"/>
    </location>
</feature>
<proteinExistence type="inferred from homology"/>
<dbReference type="RefSeq" id="WP_014016813.1">
    <property type="nucleotide sequence ID" value="NZ_AP031433.1"/>
</dbReference>
<dbReference type="Gene3D" id="3.40.190.10">
    <property type="entry name" value="Periplasmic binding protein-like II"/>
    <property type="match status" value="2"/>
</dbReference>
<dbReference type="PANTHER" id="PTHR11557:SF0">
    <property type="entry name" value="PORPHOBILINOGEN DEAMINASE"/>
    <property type="match status" value="1"/>
</dbReference>
<dbReference type="PANTHER" id="PTHR11557">
    <property type="entry name" value="PORPHOBILINOGEN DEAMINASE"/>
    <property type="match status" value="1"/>
</dbReference>
<dbReference type="GO" id="GO:0006782">
    <property type="term" value="P:protoporphyrinogen IX biosynthetic process"/>
    <property type="evidence" value="ECO:0007669"/>
    <property type="project" value="UniProtKB-UniRule"/>
</dbReference>
<reference evidence="9 10" key="1">
    <citation type="submission" date="2020-04" db="EMBL/GenBank/DDBJ databases">
        <authorList>
            <person name="Hitch T.C.A."/>
            <person name="Wylensek D."/>
            <person name="Clavel T."/>
        </authorList>
    </citation>
    <scope>NUCLEOTIDE SEQUENCE [LARGE SCALE GENOMIC DNA]</scope>
    <source>
        <strain evidence="9 10">WCA-386-APC-2A</strain>
    </source>
</reference>